<evidence type="ECO:0000256" key="6">
    <source>
        <dbReference type="SAM" id="Phobius"/>
    </source>
</evidence>
<protein>
    <recommendedName>
        <fullName evidence="9">Oligosaccharide flippase family protein</fullName>
    </recommendedName>
</protein>
<evidence type="ECO:0000256" key="4">
    <source>
        <dbReference type="ARBA" id="ARBA00022989"/>
    </source>
</evidence>
<dbReference type="PANTHER" id="PTHR30250:SF26">
    <property type="entry name" value="PSMA PROTEIN"/>
    <property type="match status" value="1"/>
</dbReference>
<reference evidence="7" key="1">
    <citation type="submission" date="2022-02" db="EMBL/GenBank/DDBJ databases">
        <title>Qipengyuania spongiae sp. nov., isolated from marine sponge.</title>
        <authorList>
            <person name="Li Z."/>
            <person name="Zhang M."/>
        </authorList>
    </citation>
    <scope>NUCLEOTIDE SEQUENCE</scope>
    <source>
        <strain evidence="7">PHS-Z21</strain>
        <plasmid evidence="7">unnamed</plasmid>
    </source>
</reference>
<feature type="transmembrane region" description="Helical" evidence="6">
    <location>
        <begin position="148"/>
        <end position="166"/>
    </location>
</feature>
<keyword evidence="8" id="KW-1185">Reference proteome</keyword>
<name>A0ABY5T234_9SPHN</name>
<accession>A0ABY5T234</accession>
<evidence type="ECO:0000256" key="2">
    <source>
        <dbReference type="ARBA" id="ARBA00022475"/>
    </source>
</evidence>
<keyword evidence="4 6" id="KW-1133">Transmembrane helix</keyword>
<feature type="transmembrane region" description="Helical" evidence="6">
    <location>
        <begin position="114"/>
        <end position="136"/>
    </location>
</feature>
<dbReference type="EMBL" id="CP092472">
    <property type="protein sequence ID" value="UVI40860.1"/>
    <property type="molecule type" value="Genomic_DNA"/>
</dbReference>
<feature type="transmembrane region" description="Helical" evidence="6">
    <location>
        <begin position="370"/>
        <end position="401"/>
    </location>
</feature>
<keyword evidence="7" id="KW-0614">Plasmid</keyword>
<gene>
    <name evidence="7" type="ORF">L1F33_14475</name>
</gene>
<feature type="transmembrane region" description="Helical" evidence="6">
    <location>
        <begin position="226"/>
        <end position="248"/>
    </location>
</feature>
<evidence type="ECO:0000256" key="3">
    <source>
        <dbReference type="ARBA" id="ARBA00022692"/>
    </source>
</evidence>
<evidence type="ECO:0000313" key="7">
    <source>
        <dbReference type="EMBL" id="UVI40860.1"/>
    </source>
</evidence>
<evidence type="ECO:0000256" key="5">
    <source>
        <dbReference type="ARBA" id="ARBA00023136"/>
    </source>
</evidence>
<dbReference type="NCBIfam" id="NF041503">
    <property type="entry name" value="WZX_like"/>
    <property type="match status" value="1"/>
</dbReference>
<keyword evidence="3 6" id="KW-0812">Transmembrane</keyword>
<geneLocation type="plasmid" evidence="7 8">
    <name>unnamed</name>
</geneLocation>
<feature type="transmembrane region" description="Helical" evidence="6">
    <location>
        <begin position="331"/>
        <end position="358"/>
    </location>
</feature>
<evidence type="ECO:0000313" key="8">
    <source>
        <dbReference type="Proteomes" id="UP001065265"/>
    </source>
</evidence>
<keyword evidence="5 6" id="KW-0472">Membrane</keyword>
<evidence type="ECO:0000256" key="1">
    <source>
        <dbReference type="ARBA" id="ARBA00004651"/>
    </source>
</evidence>
<feature type="transmembrane region" description="Helical" evidence="6">
    <location>
        <begin position="297"/>
        <end position="319"/>
    </location>
</feature>
<evidence type="ECO:0008006" key="9">
    <source>
        <dbReference type="Google" id="ProtNLM"/>
    </source>
</evidence>
<feature type="transmembrane region" description="Helical" evidence="6">
    <location>
        <begin position="81"/>
        <end position="102"/>
    </location>
</feature>
<keyword evidence="2" id="KW-1003">Cell membrane</keyword>
<dbReference type="PANTHER" id="PTHR30250">
    <property type="entry name" value="PST FAMILY PREDICTED COLANIC ACID TRANSPORTER"/>
    <property type="match status" value="1"/>
</dbReference>
<feature type="transmembrane region" description="Helical" evidence="6">
    <location>
        <begin position="16"/>
        <end position="36"/>
    </location>
</feature>
<sequence>MILLPLVVTRLSAPEVGIWYIFVALQGLVALADFGFQPTFARSFSSAYAGARTIERHGHAETEGEANLQLVGEVLHLCRRFYAVLAVGVGVLMALIGTFYLPDVVRGAAPFAEVAQAWVVFSLGTALMLYFSWNAGFLLGAGRVSSTYWGQIASRAGFVLIGGGALLLDWGLIGLAVGNLVSVLLARVILQFRLLPLLRALRVVPALGKTNNGTLFKALWPNASRMGLVSLGGFLITRLNVLIASAFFSLETAASYAVTLQLLTAVGSVAQLPINVAIPEMVRMRVRHDRAGLRRTWLIRQAILLTLFAVGLAFVAFAAEPLLSFVGSNVALLPLPLILLLGVVLLLEVNHASCALVITTGNTVPFVKAALLSGIAVAILSIAGAGAGLGVAALILAPGIVQLAYNNWKWPLLLWSELKS</sequence>
<proteinExistence type="predicted"/>
<dbReference type="InterPro" id="IPR050833">
    <property type="entry name" value="Poly_Biosynth_Transport"/>
</dbReference>
<dbReference type="Proteomes" id="UP001065265">
    <property type="component" value="Plasmid unnamed"/>
</dbReference>
<comment type="subcellular location">
    <subcellularLocation>
        <location evidence="1">Cell membrane</location>
        <topology evidence="1">Multi-pass membrane protein</topology>
    </subcellularLocation>
</comment>
<feature type="transmembrane region" description="Helical" evidence="6">
    <location>
        <begin position="254"/>
        <end position="276"/>
    </location>
</feature>
<dbReference type="InterPro" id="IPR048122">
    <property type="entry name" value="WZX-like"/>
</dbReference>
<organism evidence="7 8">
    <name type="scientific">Qipengyuania spongiae</name>
    <dbReference type="NCBI Taxonomy" id="2909673"/>
    <lineage>
        <taxon>Bacteria</taxon>
        <taxon>Pseudomonadati</taxon>
        <taxon>Pseudomonadota</taxon>
        <taxon>Alphaproteobacteria</taxon>
        <taxon>Sphingomonadales</taxon>
        <taxon>Erythrobacteraceae</taxon>
        <taxon>Qipengyuania</taxon>
    </lineage>
</organism>